<evidence type="ECO:0000256" key="1">
    <source>
        <dbReference type="ARBA" id="ARBA00022679"/>
    </source>
</evidence>
<evidence type="ECO:0000256" key="2">
    <source>
        <dbReference type="ARBA" id="ARBA00022695"/>
    </source>
</evidence>
<dbReference type="CDD" id="cd02523">
    <property type="entry name" value="PC_cytidylyltransferase"/>
    <property type="match status" value="1"/>
</dbReference>
<dbReference type="Gene3D" id="3.90.550.10">
    <property type="entry name" value="Spore Coat Polysaccharide Biosynthesis Protein SpsA, Chain A"/>
    <property type="match status" value="1"/>
</dbReference>
<evidence type="ECO:0000313" key="4">
    <source>
        <dbReference type="EMBL" id="MFC5908411.1"/>
    </source>
</evidence>
<dbReference type="Pfam" id="PF00483">
    <property type="entry name" value="NTP_transferase"/>
    <property type="match status" value="1"/>
</dbReference>
<dbReference type="InterPro" id="IPR050065">
    <property type="entry name" value="GlmU-like"/>
</dbReference>
<comment type="caution">
    <text evidence="4">The sequence shown here is derived from an EMBL/GenBank/DDBJ whole genome shotgun (WGS) entry which is preliminary data.</text>
</comment>
<proteinExistence type="predicted"/>
<dbReference type="PANTHER" id="PTHR43584">
    <property type="entry name" value="NUCLEOTIDYL TRANSFERASE"/>
    <property type="match status" value="1"/>
</dbReference>
<name>A0ABW1G3J4_9ACTN</name>
<organism evidence="4 5">
    <name type="scientific">Streptacidiphilus monticola</name>
    <dbReference type="NCBI Taxonomy" id="2161674"/>
    <lineage>
        <taxon>Bacteria</taxon>
        <taxon>Bacillati</taxon>
        <taxon>Actinomycetota</taxon>
        <taxon>Actinomycetes</taxon>
        <taxon>Kitasatosporales</taxon>
        <taxon>Streptomycetaceae</taxon>
        <taxon>Streptacidiphilus</taxon>
    </lineage>
</organism>
<protein>
    <submittedName>
        <fullName evidence="4">Sugar phosphate nucleotidyltransferase</fullName>
    </submittedName>
</protein>
<gene>
    <name evidence="4" type="ORF">ACFP3V_14465</name>
</gene>
<dbReference type="InterPro" id="IPR029044">
    <property type="entry name" value="Nucleotide-diphossugar_trans"/>
</dbReference>
<keyword evidence="2" id="KW-0548">Nucleotidyltransferase</keyword>
<keyword evidence="1" id="KW-0808">Transferase</keyword>
<keyword evidence="5" id="KW-1185">Reference proteome</keyword>
<evidence type="ECO:0000259" key="3">
    <source>
        <dbReference type="Pfam" id="PF00483"/>
    </source>
</evidence>
<reference evidence="5" key="1">
    <citation type="journal article" date="2019" name="Int. J. Syst. Evol. Microbiol.">
        <title>The Global Catalogue of Microorganisms (GCM) 10K type strain sequencing project: providing services to taxonomists for standard genome sequencing and annotation.</title>
        <authorList>
            <consortium name="The Broad Institute Genomics Platform"/>
            <consortium name="The Broad Institute Genome Sequencing Center for Infectious Disease"/>
            <person name="Wu L."/>
            <person name="Ma J."/>
        </authorList>
    </citation>
    <scope>NUCLEOTIDE SEQUENCE [LARGE SCALE GENOMIC DNA]</scope>
    <source>
        <strain evidence="5">JCM 4816</strain>
    </source>
</reference>
<dbReference type="InterPro" id="IPR005835">
    <property type="entry name" value="NTP_transferase_dom"/>
</dbReference>
<accession>A0ABW1G3J4</accession>
<dbReference type="EMBL" id="JBHSQJ010000056">
    <property type="protein sequence ID" value="MFC5908411.1"/>
    <property type="molecule type" value="Genomic_DNA"/>
</dbReference>
<dbReference type="SUPFAM" id="SSF53448">
    <property type="entry name" value="Nucleotide-diphospho-sugar transferases"/>
    <property type="match status" value="1"/>
</dbReference>
<sequence>MIGLVPAAGAGSRLRPYTDTLPKALVPVDDERTILDITLRNFAEIGFTDVAIIIGYRKEAVIERRAALEKKYGLNLHLVDNPKAETWNNVYSVWCARDLFREGVILANSDTVHPASVERTLLEANAAMAAAGREPGVLLALDTVKKLADEEMKVVVDPEKGARRITKLMDPAEASGEYIGVTLINPSAAEPLADALRAVWERDPQKYYEDGYQEMIDRGFRVDTAPIGEVSWVEIDNHDDLAKGREIACLY</sequence>
<feature type="domain" description="Nucleotidyl transferase" evidence="3">
    <location>
        <begin position="4"/>
        <end position="126"/>
    </location>
</feature>
<dbReference type="RefSeq" id="WP_380583408.1">
    <property type="nucleotide sequence ID" value="NZ_JBHSQJ010000056.1"/>
</dbReference>
<dbReference type="PANTHER" id="PTHR43584:SF5">
    <property type="entry name" value="PROTEIN LICC"/>
    <property type="match status" value="1"/>
</dbReference>
<evidence type="ECO:0000313" key="5">
    <source>
        <dbReference type="Proteomes" id="UP001596174"/>
    </source>
</evidence>
<dbReference type="Proteomes" id="UP001596174">
    <property type="component" value="Unassembled WGS sequence"/>
</dbReference>